<evidence type="ECO:0008006" key="3">
    <source>
        <dbReference type="Google" id="ProtNLM"/>
    </source>
</evidence>
<reference evidence="1" key="1">
    <citation type="submission" date="2022-04" db="EMBL/GenBank/DDBJ databases">
        <title>Diverse halophilic archaea isolated from saline environments.</title>
        <authorList>
            <person name="Cui H.-L."/>
        </authorList>
    </citation>
    <scope>NUCLEOTIDE SEQUENCE</scope>
    <source>
        <strain evidence="1">XZYJT40</strain>
    </source>
</reference>
<proteinExistence type="predicted"/>
<dbReference type="AlphaFoldDB" id="A0A8U0IG87"/>
<gene>
    <name evidence="1" type="ORF">M0R88_15990</name>
</gene>
<protein>
    <recommendedName>
        <fullName evidence="3">Homing endonuclease LAGLIDADG domain-containing protein</fullName>
    </recommendedName>
</protein>
<evidence type="ECO:0000313" key="2">
    <source>
        <dbReference type="Proteomes" id="UP000830434"/>
    </source>
</evidence>
<keyword evidence="2" id="KW-1185">Reference proteome</keyword>
<dbReference type="Proteomes" id="UP000830434">
    <property type="component" value="Chromosome"/>
</dbReference>
<sequence length="185" mass="21829">MGDGDVHGRSDRNPHFRVRMTNREFRYLGDCLGVLSTGVFLDRTAEYQYEQAKNSSHDKFDVANSEEYNDFYGLRTRSHPQIHDLKRWYGTGEKRFPSDLTLTPTIAKMWYVCDGWLAEEKNHRPRAMIKATNEADRPRYLKRLFTKQGLDPHFTRTELQFTTDETKRFLEWVGSPPPGFAYKWP</sequence>
<evidence type="ECO:0000313" key="1">
    <source>
        <dbReference type="EMBL" id="UPW00003.1"/>
    </source>
</evidence>
<organism evidence="1 2">
    <name type="scientific">Halorussus gelatinilyticus</name>
    <dbReference type="NCBI Taxonomy" id="2937524"/>
    <lineage>
        <taxon>Archaea</taxon>
        <taxon>Methanobacteriati</taxon>
        <taxon>Methanobacteriota</taxon>
        <taxon>Stenosarchaea group</taxon>
        <taxon>Halobacteria</taxon>
        <taxon>Halobacteriales</taxon>
        <taxon>Haladaptataceae</taxon>
        <taxon>Halorussus</taxon>
    </lineage>
</organism>
<name>A0A8U0IG87_9EURY</name>
<dbReference type="EMBL" id="CP096658">
    <property type="protein sequence ID" value="UPW00003.1"/>
    <property type="molecule type" value="Genomic_DNA"/>
</dbReference>
<dbReference type="KEGG" id="haxz:M0R88_15990"/>
<accession>A0A8U0IG87</accession>